<proteinExistence type="inferred from homology"/>
<dbReference type="Pfam" id="PF07814">
    <property type="entry name" value="WAPL"/>
    <property type="match status" value="1"/>
</dbReference>
<evidence type="ECO:0000259" key="3">
    <source>
        <dbReference type="PROSITE" id="PS51271"/>
    </source>
</evidence>
<evidence type="ECO:0000313" key="4">
    <source>
        <dbReference type="EMBL" id="VDN15607.1"/>
    </source>
</evidence>
<comment type="similarity">
    <text evidence="1">Belongs to the WAPL family.</text>
</comment>
<reference evidence="4 5" key="1">
    <citation type="submission" date="2018-11" db="EMBL/GenBank/DDBJ databases">
        <authorList>
            <consortium name="Pathogen Informatics"/>
        </authorList>
    </citation>
    <scope>NUCLEOTIDE SEQUENCE [LARGE SCALE GENOMIC DNA]</scope>
</reference>
<name>A0A3P7LVJ0_DIBLA</name>
<accession>A0A3P7LVJ0</accession>
<feature type="compositionally biased region" description="Low complexity" evidence="2">
    <location>
        <begin position="52"/>
        <end position="88"/>
    </location>
</feature>
<dbReference type="Gene3D" id="1.25.10.10">
    <property type="entry name" value="Leucine-rich Repeat Variant"/>
    <property type="match status" value="1"/>
</dbReference>
<dbReference type="PANTHER" id="PTHR22100:SF13">
    <property type="entry name" value="WINGS APART-LIKE PROTEIN HOMOLOG"/>
    <property type="match status" value="1"/>
</dbReference>
<dbReference type="OrthoDB" id="78088at2759"/>
<evidence type="ECO:0000313" key="5">
    <source>
        <dbReference type="Proteomes" id="UP000281553"/>
    </source>
</evidence>
<dbReference type="InterPro" id="IPR022771">
    <property type="entry name" value="WAPL_C"/>
</dbReference>
<sequence length="271" mass="29163">MTYLNPDNQTHLVRFKERLLIDRLVQCIQLCAYRLPRHAPPSTSWTKLQAADSSDSTPSVQPTTTTTTTTAAASNTTSSDSAEASSPTIVPVEHQPDQQTLLTCLLGIFRFFVNVSHGEYASDRLGGCPGLLEATLDCLFHLPEKLPPSRRFDLLVLILCLLANLCEHCSENRIRLVHLEVPTEAANVVADTASSSPHLNGQAETGTAASASATAQLVEEVGYDEDEDAEDLDGDGCSPKKRVMISALDEIVKVSPASSSSSSSLSLLRAR</sequence>
<dbReference type="InterPro" id="IPR039874">
    <property type="entry name" value="WAPL"/>
</dbReference>
<keyword evidence="5" id="KW-1185">Reference proteome</keyword>
<protein>
    <recommendedName>
        <fullName evidence="3">WAPL domain-containing protein</fullName>
    </recommendedName>
</protein>
<dbReference type="InterPro" id="IPR011989">
    <property type="entry name" value="ARM-like"/>
</dbReference>
<dbReference type="InterPro" id="IPR012502">
    <property type="entry name" value="WAPL_dom"/>
</dbReference>
<dbReference type="PROSITE" id="PS51271">
    <property type="entry name" value="WAPL"/>
    <property type="match status" value="1"/>
</dbReference>
<dbReference type="Proteomes" id="UP000281553">
    <property type="component" value="Unassembled WGS sequence"/>
</dbReference>
<dbReference type="PANTHER" id="PTHR22100">
    <property type="entry name" value="WINGS APART-LIKE PROTEIN HOMOLOG"/>
    <property type="match status" value="1"/>
</dbReference>
<dbReference type="AlphaFoldDB" id="A0A3P7LVJ0"/>
<organism evidence="4 5">
    <name type="scientific">Dibothriocephalus latus</name>
    <name type="common">Fish tapeworm</name>
    <name type="synonym">Diphyllobothrium latum</name>
    <dbReference type="NCBI Taxonomy" id="60516"/>
    <lineage>
        <taxon>Eukaryota</taxon>
        <taxon>Metazoa</taxon>
        <taxon>Spiralia</taxon>
        <taxon>Lophotrochozoa</taxon>
        <taxon>Platyhelminthes</taxon>
        <taxon>Cestoda</taxon>
        <taxon>Eucestoda</taxon>
        <taxon>Diphyllobothriidea</taxon>
        <taxon>Diphyllobothriidae</taxon>
        <taxon>Dibothriocephalus</taxon>
    </lineage>
</organism>
<evidence type="ECO:0000256" key="1">
    <source>
        <dbReference type="ARBA" id="ARBA00006854"/>
    </source>
</evidence>
<feature type="domain" description="WAPL" evidence="3">
    <location>
        <begin position="1"/>
        <end position="184"/>
    </location>
</feature>
<gene>
    <name evidence="4" type="ORF">DILT_LOCUS11438</name>
</gene>
<dbReference type="EMBL" id="UYRU01063055">
    <property type="protein sequence ID" value="VDN15607.1"/>
    <property type="molecule type" value="Genomic_DNA"/>
</dbReference>
<feature type="region of interest" description="Disordered" evidence="2">
    <location>
        <begin position="40"/>
        <end position="92"/>
    </location>
</feature>
<evidence type="ECO:0000256" key="2">
    <source>
        <dbReference type="SAM" id="MobiDB-lite"/>
    </source>
</evidence>